<feature type="domain" description="Glycoside hydrolase family 57 N-terminal" evidence="3">
    <location>
        <begin position="148"/>
        <end position="319"/>
    </location>
</feature>
<reference evidence="4" key="1">
    <citation type="journal article" date="2015" name="PeerJ">
        <title>First genomic representation of candidate bacterial phylum KSB3 points to enhanced environmental sensing as a trigger of wastewater bulking.</title>
        <authorList>
            <person name="Sekiguchi Y."/>
            <person name="Ohashi A."/>
            <person name="Parks D.H."/>
            <person name="Yamauchi T."/>
            <person name="Tyson G.W."/>
            <person name="Hugenholtz P."/>
        </authorList>
    </citation>
    <scope>NUCLEOTIDE SEQUENCE [LARGE SCALE GENOMIC DNA]</scope>
</reference>
<dbReference type="InterPro" id="IPR052046">
    <property type="entry name" value="GH57_Enzymes"/>
</dbReference>
<dbReference type="InterPro" id="IPR004300">
    <property type="entry name" value="Glyco_hydro_57_N"/>
</dbReference>
<evidence type="ECO:0000256" key="2">
    <source>
        <dbReference type="ARBA" id="ARBA00023277"/>
    </source>
</evidence>
<dbReference type="Proteomes" id="UP000030700">
    <property type="component" value="Unassembled WGS sequence"/>
</dbReference>
<dbReference type="Gene3D" id="3.20.110.20">
    <property type="match status" value="1"/>
</dbReference>
<dbReference type="GO" id="GO:0005975">
    <property type="term" value="P:carbohydrate metabolic process"/>
    <property type="evidence" value="ECO:0007669"/>
    <property type="project" value="InterPro"/>
</dbReference>
<proteinExistence type="inferred from homology"/>
<keyword evidence="4" id="KW-0378">Hydrolase</keyword>
<keyword evidence="5" id="KW-1185">Reference proteome</keyword>
<evidence type="ECO:0000313" key="4">
    <source>
        <dbReference type="EMBL" id="GAK51348.1"/>
    </source>
</evidence>
<accession>A0A081BLT2</accession>
<dbReference type="HOGENOM" id="CLU_394228_0_0_0"/>
<dbReference type="GO" id="GO:0016787">
    <property type="term" value="F:hydrolase activity"/>
    <property type="evidence" value="ECO:0007669"/>
    <property type="project" value="UniProtKB-KW"/>
</dbReference>
<dbReference type="STRING" id="1499966.U14_02591"/>
<gene>
    <name evidence="4" type="ORF">U14_02591</name>
</gene>
<evidence type="ECO:0000259" key="3">
    <source>
        <dbReference type="Pfam" id="PF03065"/>
    </source>
</evidence>
<evidence type="ECO:0000313" key="5">
    <source>
        <dbReference type="Proteomes" id="UP000030700"/>
    </source>
</evidence>
<protein>
    <submittedName>
        <fullName evidence="4">Glycosyl hydrolase, family 57</fullName>
    </submittedName>
</protein>
<name>A0A081BLT2_9BACT</name>
<dbReference type="AlphaFoldDB" id="A0A081BLT2"/>
<dbReference type="InterPro" id="IPR011330">
    <property type="entry name" value="Glyco_hydro/deAcase_b/a-brl"/>
</dbReference>
<dbReference type="Pfam" id="PF03065">
    <property type="entry name" value="Glyco_hydro_57"/>
    <property type="match status" value="1"/>
</dbReference>
<sequence>MLFTKITNVVLPQTAETGKGFSVIMETDGDIPFAQIIIRHADGWEWVVRGECVKELGNGRYQIDVPPDAYHVGTTYLQVEGCCRADIEKAGPRDWIIQHRQIEVREGTPIMSAPSVTAETPALNLSPMPKASLVKSREPVIYFGIHKHMHQPYYNSVDPDYWDGEKDGIFSQRAGAYRHFIPAAVRNYIEGGLAHAGLSTSWSGSLIEQLHRCSETGRANGAFRDWNRELRQIAQVKTAFGNPRVDFTAFGFFHPLMPLIPARDIIGQIEWHRAIIKETFGVEASDVLFPPETAFHPHIIPALLEAGVKAVIYDSIHHFRACQHYPYAGHTEGMLPPNLADQVNPPVNDWLQLNTIWAPSKISPKLLKPCILSYTDHAGKEYRIIGVPAERYLGNEDARGGYGALQYEMVMGQIYDQIVKSGTYDPDHPPFFLLHSDGDNHGGGADSYYTCNTARLVEMCKNDRRFQLITIKDYLHQFPVDPNNVVHIEPGSWAGADNGDPQFTKWFSWAEKDYSPDLNSWAVLTAFQNLVHSLEDAGEDTQLVAALKRLLYTAETSCYWYWTGQTIWDAQVTMAANKGVHMAEEALTRLLKAKKDTNGPTIFVPWVRPANPGGKDWGQGSLKDAAPEAVFSTFVYDIAVVRRVTLHYRKAGSQTDQHVEMRDCGSYPSRTDALVIATLYKATLPAGTGDISYYIEAADLRGNVSYSPVGRIFIA</sequence>
<dbReference type="SUPFAM" id="SSF88713">
    <property type="entry name" value="Glycoside hydrolase/deacetylase"/>
    <property type="match status" value="1"/>
</dbReference>
<dbReference type="EMBL" id="DF820457">
    <property type="protein sequence ID" value="GAK51348.1"/>
    <property type="molecule type" value="Genomic_DNA"/>
</dbReference>
<evidence type="ECO:0000256" key="1">
    <source>
        <dbReference type="ARBA" id="ARBA00006821"/>
    </source>
</evidence>
<keyword evidence="2" id="KW-0119">Carbohydrate metabolism</keyword>
<organism evidence="4">
    <name type="scientific">Candidatus Moduliflexus flocculans</name>
    <dbReference type="NCBI Taxonomy" id="1499966"/>
    <lineage>
        <taxon>Bacteria</taxon>
        <taxon>Candidatus Moduliflexota</taxon>
        <taxon>Candidatus Moduliflexia</taxon>
        <taxon>Candidatus Moduliflexales</taxon>
        <taxon>Candidatus Moduliflexaceae</taxon>
    </lineage>
</organism>
<comment type="similarity">
    <text evidence="1">Belongs to the glycosyl hydrolase 57 family.</text>
</comment>
<dbReference type="PANTHER" id="PTHR36306:SF1">
    <property type="entry name" value="ALPHA-AMYLASE-RELATED"/>
    <property type="match status" value="1"/>
</dbReference>
<dbReference type="PANTHER" id="PTHR36306">
    <property type="entry name" value="ALPHA-AMYLASE-RELATED-RELATED"/>
    <property type="match status" value="1"/>
</dbReference>